<comment type="caution">
    <text evidence="1">The sequence shown here is derived from an EMBL/GenBank/DDBJ whole genome shotgun (WGS) entry which is preliminary data.</text>
</comment>
<evidence type="ECO:0000313" key="1">
    <source>
        <dbReference type="EMBL" id="PZX09935.1"/>
    </source>
</evidence>
<dbReference type="RefSeq" id="WP_234822800.1">
    <property type="nucleotide sequence ID" value="NZ_QKZL01000059.1"/>
</dbReference>
<dbReference type="Proteomes" id="UP000248916">
    <property type="component" value="Unassembled WGS sequence"/>
</dbReference>
<dbReference type="EMBL" id="QKZL01000059">
    <property type="protein sequence ID" value="PZX09935.1"/>
    <property type="molecule type" value="Genomic_DNA"/>
</dbReference>
<gene>
    <name evidence="1" type="ORF">LX81_04353</name>
</gene>
<organism evidence="1 2">
    <name type="scientific">Palleronia aestuarii</name>
    <dbReference type="NCBI Taxonomy" id="568105"/>
    <lineage>
        <taxon>Bacteria</taxon>
        <taxon>Pseudomonadati</taxon>
        <taxon>Pseudomonadota</taxon>
        <taxon>Alphaproteobacteria</taxon>
        <taxon>Rhodobacterales</taxon>
        <taxon>Roseobacteraceae</taxon>
        <taxon>Palleronia</taxon>
    </lineage>
</organism>
<accession>A0A2W7MNU8</accession>
<keyword evidence="2" id="KW-1185">Reference proteome</keyword>
<name>A0A2W7MNU8_9RHOB</name>
<dbReference type="AlphaFoldDB" id="A0A2W7MNU8"/>
<evidence type="ECO:0000313" key="2">
    <source>
        <dbReference type="Proteomes" id="UP000248916"/>
    </source>
</evidence>
<reference evidence="1 2" key="1">
    <citation type="submission" date="2018-06" db="EMBL/GenBank/DDBJ databases">
        <title>Genomic Encyclopedia of Archaeal and Bacterial Type Strains, Phase II (KMG-II): from individual species to whole genera.</title>
        <authorList>
            <person name="Goeker M."/>
        </authorList>
    </citation>
    <scope>NUCLEOTIDE SEQUENCE [LARGE SCALE GENOMIC DNA]</scope>
    <source>
        <strain evidence="1 2">DSM 22009</strain>
    </source>
</reference>
<sequence>MRIATVHRSRLTAETGVGTEGVGLPEGVATTDFAVGDRILVDTATKVLVRRLERHTLLER</sequence>
<proteinExistence type="predicted"/>
<protein>
    <submittedName>
        <fullName evidence="1">Ribosome biogenesis GTPase</fullName>
    </submittedName>
</protein>